<accession>W1PLQ5</accession>
<dbReference type="PROSITE" id="PS51892">
    <property type="entry name" value="SUBTILASE"/>
    <property type="match status" value="1"/>
</dbReference>
<keyword evidence="4" id="KW-0378">Hydrolase</keyword>
<dbReference type="InterPro" id="IPR023828">
    <property type="entry name" value="Peptidase_S8_Ser-AS"/>
</dbReference>
<evidence type="ECO:0000256" key="2">
    <source>
        <dbReference type="ARBA" id="ARBA00022670"/>
    </source>
</evidence>
<dbReference type="eggNOG" id="ENOG502QTDB">
    <property type="taxonomic scope" value="Eukaryota"/>
</dbReference>
<protein>
    <recommendedName>
        <fullName evidence="7">Peptidase S8/S53 domain-containing protein</fullName>
    </recommendedName>
</protein>
<evidence type="ECO:0000256" key="4">
    <source>
        <dbReference type="ARBA" id="ARBA00022801"/>
    </source>
</evidence>
<evidence type="ECO:0000256" key="3">
    <source>
        <dbReference type="ARBA" id="ARBA00022729"/>
    </source>
</evidence>
<proteinExistence type="inferred from homology"/>
<dbReference type="Pfam" id="PF00082">
    <property type="entry name" value="Peptidase_S8"/>
    <property type="match status" value="1"/>
</dbReference>
<evidence type="ECO:0000256" key="5">
    <source>
        <dbReference type="ARBA" id="ARBA00022825"/>
    </source>
</evidence>
<dbReference type="InterPro" id="IPR000209">
    <property type="entry name" value="Peptidase_S8/S53_dom"/>
</dbReference>
<organism evidence="8 9">
    <name type="scientific">Amborella trichopoda</name>
    <dbReference type="NCBI Taxonomy" id="13333"/>
    <lineage>
        <taxon>Eukaryota</taxon>
        <taxon>Viridiplantae</taxon>
        <taxon>Streptophyta</taxon>
        <taxon>Embryophyta</taxon>
        <taxon>Tracheophyta</taxon>
        <taxon>Spermatophyta</taxon>
        <taxon>Magnoliopsida</taxon>
        <taxon>Amborellales</taxon>
        <taxon>Amborellaceae</taxon>
        <taxon>Amborella</taxon>
    </lineage>
</organism>
<reference evidence="9" key="1">
    <citation type="journal article" date="2013" name="Science">
        <title>The Amborella genome and the evolution of flowering plants.</title>
        <authorList>
            <consortium name="Amborella Genome Project"/>
        </authorList>
    </citation>
    <scope>NUCLEOTIDE SEQUENCE [LARGE SCALE GENOMIC DNA]</scope>
</reference>
<evidence type="ECO:0000256" key="6">
    <source>
        <dbReference type="PROSITE-ProRule" id="PRU01240"/>
    </source>
</evidence>
<comment type="similarity">
    <text evidence="1 6">Belongs to the peptidase S8 family.</text>
</comment>
<name>W1PLQ5_AMBTC</name>
<dbReference type="EMBL" id="KI393256">
    <property type="protein sequence ID" value="ERN08674.1"/>
    <property type="molecule type" value="Genomic_DNA"/>
</dbReference>
<dbReference type="Proteomes" id="UP000017836">
    <property type="component" value="Unassembled WGS sequence"/>
</dbReference>
<evidence type="ECO:0000256" key="1">
    <source>
        <dbReference type="ARBA" id="ARBA00011073"/>
    </source>
</evidence>
<gene>
    <name evidence="8" type="ORF">AMTR_s00017p00216640</name>
</gene>
<evidence type="ECO:0000313" key="9">
    <source>
        <dbReference type="Proteomes" id="UP000017836"/>
    </source>
</evidence>
<dbReference type="OMA" id="KAYINMS"/>
<dbReference type="STRING" id="13333.W1PLQ5"/>
<dbReference type="PROSITE" id="PS00138">
    <property type="entry name" value="SUBTILASE_SER"/>
    <property type="match status" value="1"/>
</dbReference>
<dbReference type="Gramene" id="ERN08674">
    <property type="protein sequence ID" value="ERN08674"/>
    <property type="gene ID" value="AMTR_s00017p00216640"/>
</dbReference>
<dbReference type="AlphaFoldDB" id="W1PLQ5"/>
<dbReference type="HOGENOM" id="CLU_1043292_0_0_1"/>
<feature type="domain" description="Peptidase S8/S53" evidence="7">
    <location>
        <begin position="61"/>
        <end position="187"/>
    </location>
</feature>
<dbReference type="InterPro" id="IPR036852">
    <property type="entry name" value="Peptidase_S8/S53_dom_sf"/>
</dbReference>
<evidence type="ECO:0000313" key="8">
    <source>
        <dbReference type="EMBL" id="ERN08674.1"/>
    </source>
</evidence>
<dbReference type="GO" id="GO:0006508">
    <property type="term" value="P:proteolysis"/>
    <property type="evidence" value="ECO:0007669"/>
    <property type="project" value="UniProtKB-KW"/>
</dbReference>
<keyword evidence="2" id="KW-0645">Protease</keyword>
<keyword evidence="5" id="KW-0720">Serine protease</keyword>
<dbReference type="InterPro" id="IPR045051">
    <property type="entry name" value="SBT"/>
</dbReference>
<keyword evidence="9" id="KW-1185">Reference proteome</keyword>
<dbReference type="GO" id="GO:0004252">
    <property type="term" value="F:serine-type endopeptidase activity"/>
    <property type="evidence" value="ECO:0007669"/>
    <property type="project" value="InterPro"/>
</dbReference>
<dbReference type="SUPFAM" id="SSF52743">
    <property type="entry name" value="Subtilisin-like"/>
    <property type="match status" value="1"/>
</dbReference>
<dbReference type="Gene3D" id="3.40.50.200">
    <property type="entry name" value="Peptidase S8/S53 domain"/>
    <property type="match status" value="1"/>
</dbReference>
<sequence>MQLSEVVHHGGNAGIFVADIADLYPEDYIIPTALLRTSCASQLLAYINGTINATVLEMKLQVTKINVKPAPQVAYFSSRGPDPISPGVLKPDILALGEDVLAAWKPEDSSSSGDYAPTQYMLKSGTSMASPHAVGVAALLRALHPDWSPAAIRSAIMTTAITVDNARGTIKDQFNGDTATPLQFGAGHINPNRARDPGLVYDLAIQDYIEFICGLGYNVVEMGTIIRRTMWSCLDNPPELNYPSFMSVIPSNYTSLPKTKNFTKGRH</sequence>
<dbReference type="Gene3D" id="3.50.30.30">
    <property type="match status" value="1"/>
</dbReference>
<comment type="caution">
    <text evidence="6">Lacks conserved residue(s) required for the propagation of feature annotation.</text>
</comment>
<dbReference type="PANTHER" id="PTHR10795">
    <property type="entry name" value="PROPROTEIN CONVERTASE SUBTILISIN/KEXIN"/>
    <property type="match status" value="1"/>
</dbReference>
<keyword evidence="3" id="KW-0732">Signal</keyword>
<evidence type="ECO:0000259" key="7">
    <source>
        <dbReference type="Pfam" id="PF00082"/>
    </source>
</evidence>